<feature type="compositionally biased region" description="Pro residues" evidence="2">
    <location>
        <begin position="1848"/>
        <end position="1865"/>
    </location>
</feature>
<feature type="compositionally biased region" description="Low complexity" evidence="2">
    <location>
        <begin position="638"/>
        <end position="647"/>
    </location>
</feature>
<organism evidence="4 5">
    <name type="scientific">Ranid herpesvirus 2</name>
    <dbReference type="NCBI Taxonomy" id="389214"/>
    <lineage>
        <taxon>Viruses</taxon>
        <taxon>Duplodnaviria</taxon>
        <taxon>Heunggongvirae</taxon>
        <taxon>Peploviricota</taxon>
        <taxon>Herviviricetes</taxon>
        <taxon>Herpesvirales</taxon>
        <taxon>Alloherpesviridae</taxon>
        <taxon>Batravirus</taxon>
        <taxon>Batravirus ranidallo2</taxon>
    </lineage>
</organism>
<accession>Q14VY3</accession>
<feature type="compositionally biased region" description="Polar residues" evidence="2">
    <location>
        <begin position="815"/>
        <end position="825"/>
    </location>
</feature>
<reference evidence="4 5" key="1">
    <citation type="journal article" date="2006" name="J. Gen. Virol.">
        <title>Genome sequences of two frog herpesviruses.</title>
        <authorList>
            <person name="Davison A.J."/>
            <person name="Cunningham C."/>
            <person name="Sauerbier W."/>
            <person name="McKinnell R.G."/>
        </authorList>
    </citation>
    <scope>NUCLEOTIDE SEQUENCE [LARGE SCALE GENOMIC DNA]</scope>
    <source>
        <strain evidence="4">ATCC VR-568</strain>
    </source>
</reference>
<evidence type="ECO:0000256" key="2">
    <source>
        <dbReference type="SAM" id="MobiDB-lite"/>
    </source>
</evidence>
<dbReference type="InterPro" id="IPR003323">
    <property type="entry name" value="OTU_dom"/>
</dbReference>
<feature type="coiled-coil region" evidence="1">
    <location>
        <begin position="2759"/>
        <end position="2786"/>
    </location>
</feature>
<evidence type="ECO:0000313" key="4">
    <source>
        <dbReference type="EMBL" id="ABG25573.1"/>
    </source>
</evidence>
<proteinExistence type="predicted"/>
<feature type="compositionally biased region" description="Pro residues" evidence="2">
    <location>
        <begin position="454"/>
        <end position="474"/>
    </location>
</feature>
<feature type="compositionally biased region" description="Pro residues" evidence="2">
    <location>
        <begin position="1940"/>
        <end position="1954"/>
    </location>
</feature>
<feature type="region of interest" description="Disordered" evidence="2">
    <location>
        <begin position="2100"/>
        <end position="2119"/>
    </location>
</feature>
<dbReference type="Gene3D" id="3.90.70.80">
    <property type="match status" value="1"/>
</dbReference>
<evidence type="ECO:0000313" key="5">
    <source>
        <dbReference type="Proteomes" id="UP000120576"/>
    </source>
</evidence>
<dbReference type="KEGG" id="vg:5179396"/>
<dbReference type="EMBL" id="DQ665652">
    <property type="protein sequence ID" value="ABG25573.1"/>
    <property type="molecule type" value="Genomic_DNA"/>
</dbReference>
<dbReference type="CDD" id="cd22744">
    <property type="entry name" value="OTU"/>
    <property type="match status" value="1"/>
</dbReference>
<name>Q14VY3_9VIRU</name>
<feature type="region of interest" description="Disordered" evidence="2">
    <location>
        <begin position="1798"/>
        <end position="2056"/>
    </location>
</feature>
<feature type="compositionally biased region" description="Pro residues" evidence="2">
    <location>
        <begin position="544"/>
        <end position="569"/>
    </location>
</feature>
<dbReference type="PROSITE" id="PS50802">
    <property type="entry name" value="OTU"/>
    <property type="match status" value="1"/>
</dbReference>
<keyword evidence="1" id="KW-0175">Coiled coil</keyword>
<feature type="region of interest" description="Disordered" evidence="2">
    <location>
        <begin position="908"/>
        <end position="932"/>
    </location>
</feature>
<dbReference type="PRINTS" id="PR01217">
    <property type="entry name" value="PRICHEXTENSN"/>
</dbReference>
<feature type="region of interest" description="Disordered" evidence="2">
    <location>
        <begin position="790"/>
        <end position="896"/>
    </location>
</feature>
<feature type="region of interest" description="Disordered" evidence="2">
    <location>
        <begin position="117"/>
        <end position="193"/>
    </location>
</feature>
<feature type="compositionally biased region" description="Basic and acidic residues" evidence="2">
    <location>
        <begin position="1817"/>
        <end position="1826"/>
    </location>
</feature>
<feature type="domain" description="OTU" evidence="3">
    <location>
        <begin position="1496"/>
        <end position="1621"/>
    </location>
</feature>
<evidence type="ECO:0000256" key="1">
    <source>
        <dbReference type="SAM" id="Coils"/>
    </source>
</evidence>
<keyword evidence="5" id="KW-1185">Reference proteome</keyword>
<feature type="compositionally biased region" description="Pro residues" evidence="2">
    <location>
        <begin position="1872"/>
        <end position="1899"/>
    </location>
</feature>
<feature type="compositionally biased region" description="Polar residues" evidence="2">
    <location>
        <begin position="1807"/>
        <end position="1816"/>
    </location>
</feature>
<feature type="compositionally biased region" description="Polar residues" evidence="2">
    <location>
        <begin position="517"/>
        <end position="527"/>
    </location>
</feature>
<dbReference type="Proteomes" id="UP000120576">
    <property type="component" value="Genome"/>
</dbReference>
<feature type="compositionally biased region" description="Basic and acidic residues" evidence="2">
    <location>
        <begin position="2034"/>
        <end position="2046"/>
    </location>
</feature>
<feature type="compositionally biased region" description="Polar residues" evidence="2">
    <location>
        <begin position="132"/>
        <end position="178"/>
    </location>
</feature>
<evidence type="ECO:0000259" key="3">
    <source>
        <dbReference type="PROSITE" id="PS50802"/>
    </source>
</evidence>
<feature type="region of interest" description="Disordered" evidence="2">
    <location>
        <begin position="588"/>
        <end position="706"/>
    </location>
</feature>
<sequence>MEAEIRRLGKEARDATNFIYNCMVNQRNQVTRFTERNAAHMPDAAARLLAQGPDVLFTVPTFDGAIIPPVPTQAPVFASTSALPQVSAQHSNVLPAVPVFGVPVPLFTPDSSLPPPPAPVVASTSALPPAQPSTSTLPPVVASTSALPPAQPSTSALPPAQPSTSALPSAQPSTSAATLPQAPSSVQPPVPTPNVGLTLELQCRNMNREFGELLEQQRLWLTEAERIGGRKLLLQDNYDVPTRPSAAPFAVLPIPPAADQSVDMHSLPDLPPPPQSPTSLYAMPSAVDLKRPIPIEQNLEQQMRIALVELKDIRKAQEEFLSTRKRFKHADKCKQGSVQSYIEKLAAGEYNPLRSGSASNYLVVADYCGAPLPQLPQEPIFHDPGRGTILPIYVPNPNLQPIILPSPSSVSGAQPLLQLTTSQLVEEARKNADFIKHTAASGGVPCGRFTVPIQPTPKPPPSQPVVPLHFPPTQPAQHILPAAPPATQPAQNAALPPPDTETRPPDGTPAPPADTLETPNAATASTPPSEPHAPADTPNAAPASLPPPEDVIIPPPPPPPPPPTNPTPKVPANGVNIGGEIYYIFQRTAATDRPAEAAPQPNAEAREVDVHPPPKEEITKTPEQRVTAVVEIEATPRLASPEPVVELPPEHEVEAEPEAEASPEPEAPPLENVELQISLESPARAEPSPSADVIPKPDEHTPGELPQEWQGLEKDMRELCRLQGELLGMITDLTPKVKGQIDGARKVPKIYDPNLPYTRNVASTISREDFDKIQTGLLKFWSPDVSYPSTKLELQPPPQIPVPASDLELPPGGSSPHTQPESEVQLQLGRPPHTAPPSEFRHPPGSPPPHSPPAREGYEVSSPGEEYAEPHGYTSPDSSSLHGHRYNTPPSKSKKLYTYEARNRTLGAITQISSDDEDEELPQTVRRKKSSAEQKRLKLQLATRTKIECRASLRQERREKKKKLDEEKHLENYQTYLKQNTQLPVSKSRTEWPPDKPTKKILTTTRNKQIPDRPDISHYLRPVLNRKILACGNEYDSQTLVDRPAPICCFPSHYTLQLIFGRLYEPITFGTSTILVRQLVLAQYLINFRCGAYANQLLAIFNVIHVDELSAALITKFQKDSLAAVQICLSDDAVCFYMPDEEWLHAYMCEATVYEHYDFVRLLCAAFCPRAYETLYRDYSAQRGFSPFHIRYADMLSSFYVSEPPTTARAYHYKRLPDYKFNLCRALAQETHTFSTLIDYQAEYAALLDRALLSEDEAFKTAALGLWQKYLTANIKTGHGLFVGRTWVGMVGGYVTFDQDSMDLLLEDWKLYVGTPNISPDSMLNGTPRSLILCSTIIVCVFSKYADRLRGTVALLWNELCCVWSYYMCAVNPASLRLCMRLFLRGVKHPKMIEIFDEYINAHCDALSSEVVEITRRAVEGVLQDEGPPVLYNAMWEKPESSIILELLELEYLYTNDPNTWYNLTPEADPYTVHLRSLVRQKNPHDNHTLPTPFESNKVSVSGDGNCFYYCVAAAYGMRPEAAQSIRDIAVQTYTEIMHTDPFFSSTVDPKDAEEQLRDYVYATEGYFQSLAYFLRINVVIYIKGQSQPSIYGVNDDRYPYLSLLFSGHVSSGHFDLYYIPSGCLCNSYSKCMYGSYGAEATVNAIVTPTILCNIPPCGNRKCIARLFYAHTTVEDASAMYNEDAFDAQYRVCDTLDFTFLNPRPTLGHFFAHGTKYGTESSEPGEKRALKRPADPIPLETYEQFCKRNPVTYTSDHSSYVSSVLEASSAASEESDNGEELIREFAKSVGEHGREFLRIEDEKLKRQNSVQSTRTPSPEERSDLPPDVRSPSPPASPVKARDGRTSPTPAPARVEPPPPPPPPSTPSTQPHPTQPPPSAPPTPVINVKPPPPCTPPAETTPPIRTQDSQPAVPAKTEHALPSVPGTPPPFAPARVEDSRPPPPRQEPSLPPPSHPRPRQEEAESDRHPHQEYLRPVRGSAADWATNVQPYLPAPIQTRPREEESAAPIRSRSPRRPSSEEQTLPPVQTPHPRPRHEEAESDRHPHQEYLSPVRGSAADWATDIQPYLPAPRGAQRSSSERGRLLNYEAPSPLTDEWVELDPHQQSSRGRASQGAEARGRFREGAQNAAFEYDEELESLDHPLEQLKSLLQTHRRTLRPLESYVSLLGCHLEHTADENRVRERFSEMESERGFSLRLNEGPAASLPNFAVNFTSNRLETTRNTRDGPDVLERDVVIRLPYNDLQYSTLHHGVMYLTSKIEGAMAERLLDCDGAPYDRTLIKCHALAQRALLGMFADHLEMPDTLSKYIFYNDLKTACFALPIAYRDIMQVTAHPKLAYLRSLLFKSLQLEHTLALDVLGLKKHCAGPGKAFLHQEVMLFSPTTKRLHTALYIQERLNYLDSSATLRQPHTNVTDQQHLLLPTEVAELHGFQVCDDALYMAGEVVLQAALNDDAELVLHTLARYSYKVIPFVFLPLYARMNRCDKMMQTYFVMAIEFIGAQIHTSFDQLVEAVNSEKIEKLHDAMTTLCIEYDVQVHYETPTYSIKDVVARCLNSFNPINSTHIPKYCLSKRSGRHEPMSSSTACYTAGLQAVPYIYYKAEEERQERLKSWGCKVKEQCDKDFRMWYIALPRHLPLPSNPSVLKRNLEAAKGAGQSRRVCALNSIKERFRDLYSTFFRADVVHGIKLLIDVVHVAPTYFDLMAIFHSNQEVSRFRMVMATYWQNVAPHNSGERESFMETEAEGLPEMETEGEALNHNDEVVERLTEIIRKLQTELRGLREEHNVTTEQLRRRECAVVQKGKTDAEACIRCAELSYANQALSTTNASLSSLFASIKSQQERGEALSVTSDVLKSVEIPGVTVSPNTTLLNKMSDAYTTLVSVVEKIKPKVRTLQSQSDRYASDRDLEAFLNYHPSDEDLNRVILDRVSDFMNVMAENNTLKKKNSLLESELLKMELDQGSCVRVEVTEFCSLSREEYRALQANVNTVTAPIVSLNAQEAVPLLLGKLEELYIYESVHWTSFFQNQMEYNASLKHYLLANRLGDERLFVSSNLILDLLLTSFSTQTQDSTTQTRYQTKTLLVHLKESMKQEADNYRRLMLQHNAIQKEMAMTTLLKEEHQKATQELVKYRTFVNKAISASTASPEQFQTSLKALLASTRLVGLRN</sequence>
<feature type="region of interest" description="Disordered" evidence="2">
    <location>
        <begin position="451"/>
        <end position="574"/>
    </location>
</feature>
<dbReference type="GeneID" id="5179396"/>
<feature type="compositionally biased region" description="Basic and acidic residues" evidence="2">
    <location>
        <begin position="604"/>
        <end position="623"/>
    </location>
</feature>
<dbReference type="RefSeq" id="YP_656631.1">
    <property type="nucleotide sequence ID" value="NC_008210.1"/>
</dbReference>
<feature type="compositionally biased region" description="Basic and acidic residues" evidence="2">
    <location>
        <begin position="1957"/>
        <end position="1974"/>
    </location>
</feature>
<protein>
    <submittedName>
        <fullName evidence="4">ORF123</fullName>
    </submittedName>
</protein>